<protein>
    <submittedName>
        <fullName evidence="1">TPR repeat-containing protein</fullName>
    </submittedName>
</protein>
<name>A0A2R5FS55_NOSCO</name>
<gene>
    <name evidence="1" type="ORF">NIES4072_26990</name>
</gene>
<organism evidence="1 2">
    <name type="scientific">Nostoc commune NIES-4072</name>
    <dbReference type="NCBI Taxonomy" id="2005467"/>
    <lineage>
        <taxon>Bacteria</taxon>
        <taxon>Bacillati</taxon>
        <taxon>Cyanobacteriota</taxon>
        <taxon>Cyanophyceae</taxon>
        <taxon>Nostocales</taxon>
        <taxon>Nostocaceae</taxon>
        <taxon>Nostoc</taxon>
    </lineage>
</organism>
<comment type="caution">
    <text evidence="1">The sequence shown here is derived from an EMBL/GenBank/DDBJ whole genome shotgun (WGS) entry which is preliminary data.</text>
</comment>
<sequence>MQPNLRYVGVVTLTLLSLLGFGMAYADKNQVSTNAKLRYDSGEKEKLVLNQQQLLDKFNEFINSPSVKSQVEQISRTARRQNLELSNQSWESTGCFRWIAFCNARSRKSSSCGS</sequence>
<proteinExistence type="predicted"/>
<evidence type="ECO:0000313" key="1">
    <source>
        <dbReference type="EMBL" id="GBG19033.1"/>
    </source>
</evidence>
<evidence type="ECO:0000313" key="2">
    <source>
        <dbReference type="Proteomes" id="UP000245124"/>
    </source>
</evidence>
<reference evidence="1 2" key="1">
    <citation type="submission" date="2017-06" db="EMBL/GenBank/DDBJ databases">
        <title>Genome sequencing of cyanobaciteial culture collection at National Institute for Environmental Studies (NIES).</title>
        <authorList>
            <person name="Hirose Y."/>
            <person name="Shimura Y."/>
            <person name="Fujisawa T."/>
            <person name="Nakamura Y."/>
            <person name="Kawachi M."/>
        </authorList>
    </citation>
    <scope>NUCLEOTIDE SEQUENCE [LARGE SCALE GENOMIC DNA]</scope>
    <source>
        <strain evidence="1 2">NIES-4072</strain>
    </source>
</reference>
<dbReference type="AlphaFoldDB" id="A0A2R5FS55"/>
<dbReference type="EMBL" id="BDUD01000001">
    <property type="protein sequence ID" value="GBG19033.1"/>
    <property type="molecule type" value="Genomic_DNA"/>
</dbReference>
<keyword evidence="2" id="KW-1185">Reference proteome</keyword>
<dbReference type="RefSeq" id="WP_146195811.1">
    <property type="nucleotide sequence ID" value="NZ_BDUD01000001.1"/>
</dbReference>
<dbReference type="Proteomes" id="UP000245124">
    <property type="component" value="Unassembled WGS sequence"/>
</dbReference>
<accession>A0A2R5FS55</accession>